<dbReference type="HOGENOM" id="CLU_1821083_0_0_2"/>
<gene>
    <name evidence="1" type="ordered locus">Pisl_0452</name>
</gene>
<sequence length="141" mass="15957">MSMFEIFSTVFLIKGRDFECITSIGDYHVAVTENGAVYAMWCREGGVCEDCVEFPIYGDVVVYIPRRFYKCLSCLLGELFNAGLFNISVGKLVVVQRQAFLVPPMVKERRNPERLAKRAKGVLENYMLKILASSLSSCCKF</sequence>
<dbReference type="EMBL" id="CP000504">
    <property type="protein sequence ID" value="ABL87630.1"/>
    <property type="molecule type" value="Genomic_DNA"/>
</dbReference>
<evidence type="ECO:0000313" key="1">
    <source>
        <dbReference type="EMBL" id="ABL87630.1"/>
    </source>
</evidence>
<accession>A1RRP8</accession>
<keyword evidence="2" id="KW-1185">Reference proteome</keyword>
<dbReference type="STRING" id="384616.Pisl_0452"/>
<organism evidence="1 2">
    <name type="scientific">Pyrobaculum islandicum (strain DSM 4184 / JCM 9189 / GEO3)</name>
    <dbReference type="NCBI Taxonomy" id="384616"/>
    <lineage>
        <taxon>Archaea</taxon>
        <taxon>Thermoproteota</taxon>
        <taxon>Thermoprotei</taxon>
        <taxon>Thermoproteales</taxon>
        <taxon>Thermoproteaceae</taxon>
        <taxon>Pyrobaculum</taxon>
    </lineage>
</organism>
<dbReference type="OrthoDB" id="25857at2157"/>
<name>A1RRP8_PYRIL</name>
<proteinExistence type="predicted"/>
<dbReference type="KEGG" id="pis:Pisl_0452"/>
<protein>
    <submittedName>
        <fullName evidence="1">Uncharacterized protein</fullName>
    </submittedName>
</protein>
<reference evidence="1" key="1">
    <citation type="submission" date="2006-12" db="EMBL/GenBank/DDBJ databases">
        <title>Complete sequence of Pyrobaculum islandicum DSM 4184.</title>
        <authorList>
            <person name="Copeland A."/>
            <person name="Lucas S."/>
            <person name="Lapidus A."/>
            <person name="Barry K."/>
            <person name="Detter J.C."/>
            <person name="Glavina del Rio T."/>
            <person name="Dalin E."/>
            <person name="Tice H."/>
            <person name="Pitluck S."/>
            <person name="Meincke L."/>
            <person name="Brettin T."/>
            <person name="Bruce D."/>
            <person name="Han C."/>
            <person name="Tapia R."/>
            <person name="Gilna P."/>
            <person name="Schmutz J."/>
            <person name="Larimer F."/>
            <person name="Land M."/>
            <person name="Hauser L."/>
            <person name="Kyrpides N."/>
            <person name="Mikhailova N."/>
            <person name="Cozen A.E."/>
            <person name="Fitz-Gibbon S.T."/>
            <person name="House C.H."/>
            <person name="Saltikov C."/>
            <person name="Lowe T."/>
            <person name="Richardson P."/>
        </authorList>
    </citation>
    <scope>NUCLEOTIDE SEQUENCE [LARGE SCALE GENOMIC DNA]</scope>
    <source>
        <strain evidence="1">DSM 4184</strain>
    </source>
</reference>
<dbReference type="AlphaFoldDB" id="A1RRP8"/>
<dbReference type="eggNOG" id="arCOG07481">
    <property type="taxonomic scope" value="Archaea"/>
</dbReference>
<evidence type="ECO:0000313" key="2">
    <source>
        <dbReference type="Proteomes" id="UP000002595"/>
    </source>
</evidence>
<dbReference type="Proteomes" id="UP000002595">
    <property type="component" value="Chromosome"/>
</dbReference>